<dbReference type="Pfam" id="PF07992">
    <property type="entry name" value="Pyr_redox_2"/>
    <property type="match status" value="1"/>
</dbReference>
<evidence type="ECO:0000256" key="4">
    <source>
        <dbReference type="ARBA" id="ARBA00023002"/>
    </source>
</evidence>
<reference evidence="8 9" key="1">
    <citation type="journal article" date="2019" name="Int. J. Syst. Evol. Microbiol.">
        <title>Capsulimonas corticalis gen. nov., sp. nov., an aerobic capsulated bacterium, of a novel bacterial order, Capsulimonadales ord. nov., of the class Armatimonadia of the phylum Armatimonadetes.</title>
        <authorList>
            <person name="Li J."/>
            <person name="Kudo C."/>
            <person name="Tonouchi A."/>
        </authorList>
    </citation>
    <scope>NUCLEOTIDE SEQUENCE [LARGE SCALE GENOMIC DNA]</scope>
    <source>
        <strain evidence="8 9">AX-7</strain>
    </source>
</reference>
<comment type="cofactor">
    <cofactor evidence="6">
        <name>FAD</name>
        <dbReference type="ChEBI" id="CHEBI:57692"/>
    </cofactor>
    <text evidence="6">Binds 1 FAD per subunit.</text>
</comment>
<dbReference type="InterPro" id="IPR023753">
    <property type="entry name" value="FAD/NAD-binding_dom"/>
</dbReference>
<proteinExistence type="inferred from homology"/>
<dbReference type="Proteomes" id="UP000287394">
    <property type="component" value="Chromosome"/>
</dbReference>
<dbReference type="InterPro" id="IPR016156">
    <property type="entry name" value="FAD/NAD-linked_Rdtase_dimer_sf"/>
</dbReference>
<dbReference type="AlphaFoldDB" id="A0A402CUH0"/>
<dbReference type="SUPFAM" id="SSF51905">
    <property type="entry name" value="FAD/NAD(P)-binding domain"/>
    <property type="match status" value="1"/>
</dbReference>
<feature type="binding site" evidence="6">
    <location>
        <position position="53"/>
    </location>
    <ligand>
        <name>FAD</name>
        <dbReference type="ChEBI" id="CHEBI:57692"/>
    </ligand>
</feature>
<feature type="disulfide bond" description="Redox-active" evidence="7">
    <location>
        <begin position="44"/>
        <end position="49"/>
    </location>
</feature>
<name>A0A402CUH0_9BACT</name>
<organism evidence="8 9">
    <name type="scientific">Capsulimonas corticalis</name>
    <dbReference type="NCBI Taxonomy" id="2219043"/>
    <lineage>
        <taxon>Bacteria</taxon>
        <taxon>Bacillati</taxon>
        <taxon>Armatimonadota</taxon>
        <taxon>Armatimonadia</taxon>
        <taxon>Capsulimonadales</taxon>
        <taxon>Capsulimonadaceae</taxon>
        <taxon>Capsulimonas</taxon>
    </lineage>
</organism>
<dbReference type="SUPFAM" id="SSF55424">
    <property type="entry name" value="FAD/NAD-linked reductases, dimerisation (C-terminal) domain"/>
    <property type="match status" value="1"/>
</dbReference>
<sequence>MTDIEDYENVVIGSGEAGKYLAWTLAPSGAKTIVVERSMIGGSCPNVACLPSKNVIHSAKVASFFRRASEFGIETGEWRVNMEGVRRRKRKMVDELIAIHENRYHSSGAEFLMGSARFVGPRTFEVALRDGGTRVLRGEKVFLNLGTRSALPGIPGLAEAKPLSHVEALELDVVPERLMIIGGGYIGLEFAQAFRRFGAEVTVIHRDERLLAGEDPEVSAGLLEILQGEGIRFEFSSSATRVEGVSGESVRVSITGASEESVVEGTHVLVATGRTPNTESIDAAAGGVALDGRGYIQVDERLQTTADGVWAMGDCAGSPLFTHISFDDFRIVKDQLAGGSRTTTGRSVPWTLFTDPELARVGLNETEARARGISYRLAKLPMAGVLRARTLDERQGFMKALIGEDDRILGFTALGVNAGEILSMVQIAMLGNLPYTALRDAVLTHPTLSEGLVFLFMTVPAK</sequence>
<evidence type="ECO:0000256" key="2">
    <source>
        <dbReference type="ARBA" id="ARBA00022630"/>
    </source>
</evidence>
<evidence type="ECO:0000256" key="7">
    <source>
        <dbReference type="PIRSR" id="PIRSR000350-4"/>
    </source>
</evidence>
<keyword evidence="9" id="KW-1185">Reference proteome</keyword>
<dbReference type="KEGG" id="ccot:CCAX7_10230"/>
<dbReference type="PANTHER" id="PTHR43014">
    <property type="entry name" value="MERCURIC REDUCTASE"/>
    <property type="match status" value="1"/>
</dbReference>
<dbReference type="OrthoDB" id="230580at2"/>
<evidence type="ECO:0000256" key="6">
    <source>
        <dbReference type="PIRSR" id="PIRSR000350-3"/>
    </source>
</evidence>
<accession>A0A402CUH0</accession>
<feature type="active site" description="Proton acceptor" evidence="5">
    <location>
        <position position="445"/>
    </location>
</feature>
<evidence type="ECO:0000256" key="3">
    <source>
        <dbReference type="ARBA" id="ARBA00022827"/>
    </source>
</evidence>
<keyword evidence="6" id="KW-0520">NAD</keyword>
<evidence type="ECO:0000256" key="5">
    <source>
        <dbReference type="PIRSR" id="PIRSR000350-2"/>
    </source>
</evidence>
<dbReference type="InterPro" id="IPR036188">
    <property type="entry name" value="FAD/NAD-bd_sf"/>
</dbReference>
<dbReference type="PIRSF" id="PIRSF000350">
    <property type="entry name" value="Mercury_reductase_MerA"/>
    <property type="match status" value="1"/>
</dbReference>
<dbReference type="Gene3D" id="3.50.50.60">
    <property type="entry name" value="FAD/NAD(P)-binding domain"/>
    <property type="match status" value="2"/>
</dbReference>
<dbReference type="EMBL" id="AP025739">
    <property type="protein sequence ID" value="BDI28972.1"/>
    <property type="molecule type" value="Genomic_DNA"/>
</dbReference>
<dbReference type="RefSeq" id="WP_119321024.1">
    <property type="nucleotide sequence ID" value="NZ_AP025739.1"/>
</dbReference>
<keyword evidence="4" id="KW-0560">Oxidoreductase</keyword>
<evidence type="ECO:0000313" key="9">
    <source>
        <dbReference type="Proteomes" id="UP000287394"/>
    </source>
</evidence>
<gene>
    <name evidence="8" type="ORF">CCAX7_10230</name>
</gene>
<dbReference type="PANTHER" id="PTHR43014:SF2">
    <property type="entry name" value="MERCURIC REDUCTASE"/>
    <property type="match status" value="1"/>
</dbReference>
<dbReference type="PRINTS" id="PR00368">
    <property type="entry name" value="FADPNR"/>
</dbReference>
<evidence type="ECO:0000256" key="1">
    <source>
        <dbReference type="ARBA" id="ARBA00007532"/>
    </source>
</evidence>
<keyword evidence="2" id="KW-0285">Flavoprotein</keyword>
<keyword evidence="3 6" id="KW-0274">FAD</keyword>
<comment type="similarity">
    <text evidence="1">Belongs to the class-I pyridine nucleotide-disulfide oxidoreductase family.</text>
</comment>
<dbReference type="PRINTS" id="PR00411">
    <property type="entry name" value="PNDRDTASEI"/>
</dbReference>
<dbReference type="FunFam" id="3.30.390.30:FF:000001">
    <property type="entry name" value="Dihydrolipoyl dehydrogenase"/>
    <property type="match status" value="1"/>
</dbReference>
<dbReference type="InterPro" id="IPR001100">
    <property type="entry name" value="Pyr_nuc-diS_OxRdtase"/>
</dbReference>
<protein>
    <submittedName>
        <fullName evidence="8">Mercuric reductase</fullName>
    </submittedName>
</protein>
<evidence type="ECO:0000313" key="8">
    <source>
        <dbReference type="EMBL" id="BDI28972.1"/>
    </source>
</evidence>
<feature type="binding site" evidence="6">
    <location>
        <begin position="182"/>
        <end position="189"/>
    </location>
    <ligand>
        <name>NAD(+)</name>
        <dbReference type="ChEBI" id="CHEBI:57540"/>
    </ligand>
</feature>
<keyword evidence="6" id="KW-0547">Nucleotide-binding</keyword>
<dbReference type="InterPro" id="IPR004099">
    <property type="entry name" value="Pyr_nucl-diS_OxRdtase_dimer"/>
</dbReference>
<dbReference type="Pfam" id="PF02852">
    <property type="entry name" value="Pyr_redox_dim"/>
    <property type="match status" value="1"/>
</dbReference>
<dbReference type="Gene3D" id="3.30.390.30">
    <property type="match status" value="1"/>
</dbReference>
<dbReference type="GO" id="GO:0050660">
    <property type="term" value="F:flavin adenine dinucleotide binding"/>
    <property type="evidence" value="ECO:0007669"/>
    <property type="project" value="TreeGrafter"/>
</dbReference>
<dbReference type="GO" id="GO:0003955">
    <property type="term" value="F:NAD(P)H dehydrogenase (quinone) activity"/>
    <property type="evidence" value="ECO:0007669"/>
    <property type="project" value="TreeGrafter"/>
</dbReference>
<feature type="binding site" evidence="6">
    <location>
        <position position="273"/>
    </location>
    <ligand>
        <name>NAD(+)</name>
        <dbReference type="ChEBI" id="CHEBI:57540"/>
    </ligand>
</feature>
<feature type="binding site" evidence="6">
    <location>
        <position position="314"/>
    </location>
    <ligand>
        <name>FAD</name>
        <dbReference type="ChEBI" id="CHEBI:57692"/>
    </ligand>
</feature>